<evidence type="ECO:0000313" key="3">
    <source>
        <dbReference type="EMBL" id="KAL3786972.1"/>
    </source>
</evidence>
<dbReference type="AlphaFoldDB" id="A0ABD3PGD9"/>
<feature type="region of interest" description="Disordered" evidence="2">
    <location>
        <begin position="1"/>
        <end position="120"/>
    </location>
</feature>
<feature type="compositionally biased region" description="Basic and acidic residues" evidence="2">
    <location>
        <begin position="261"/>
        <end position="271"/>
    </location>
</feature>
<accession>A0ABD3PGD9</accession>
<feature type="compositionally biased region" description="Basic and acidic residues" evidence="2">
    <location>
        <begin position="203"/>
        <end position="216"/>
    </location>
</feature>
<dbReference type="PANTHER" id="PTHR22895:SF0">
    <property type="entry name" value="ARMADILLO REPEAT-CONTAINING PROTEIN 6"/>
    <property type="match status" value="1"/>
</dbReference>
<evidence type="ECO:0008006" key="5">
    <source>
        <dbReference type="Google" id="ProtNLM"/>
    </source>
</evidence>
<feature type="compositionally biased region" description="Acidic residues" evidence="2">
    <location>
        <begin position="102"/>
        <end position="113"/>
    </location>
</feature>
<organism evidence="3 4">
    <name type="scientific">Cyclotella cryptica</name>
    <dbReference type="NCBI Taxonomy" id="29204"/>
    <lineage>
        <taxon>Eukaryota</taxon>
        <taxon>Sar</taxon>
        <taxon>Stramenopiles</taxon>
        <taxon>Ochrophyta</taxon>
        <taxon>Bacillariophyta</taxon>
        <taxon>Coscinodiscophyceae</taxon>
        <taxon>Thalassiosirophycidae</taxon>
        <taxon>Stephanodiscales</taxon>
        <taxon>Stephanodiscaceae</taxon>
        <taxon>Cyclotella</taxon>
    </lineage>
</organism>
<dbReference type="EMBL" id="JABMIG020000184">
    <property type="protein sequence ID" value="KAL3786972.1"/>
    <property type="molecule type" value="Genomic_DNA"/>
</dbReference>
<feature type="region of interest" description="Disordered" evidence="2">
    <location>
        <begin position="145"/>
        <end position="278"/>
    </location>
</feature>
<comment type="caution">
    <text evidence="3">The sequence shown here is derived from an EMBL/GenBank/DDBJ whole genome shotgun (WGS) entry which is preliminary data.</text>
</comment>
<dbReference type="SUPFAM" id="SSF48371">
    <property type="entry name" value="ARM repeat"/>
    <property type="match status" value="1"/>
</dbReference>
<evidence type="ECO:0000256" key="2">
    <source>
        <dbReference type="SAM" id="MobiDB-lite"/>
    </source>
</evidence>
<dbReference type="PANTHER" id="PTHR22895">
    <property type="entry name" value="ARMADILLO REPEAT-CONTAINING PROTEIN 6"/>
    <property type="match status" value="1"/>
</dbReference>
<keyword evidence="1" id="KW-0677">Repeat</keyword>
<dbReference type="Gene3D" id="1.25.10.10">
    <property type="entry name" value="Leucine-rich Repeat Variant"/>
    <property type="match status" value="2"/>
</dbReference>
<feature type="region of interest" description="Disordered" evidence="2">
    <location>
        <begin position="514"/>
        <end position="534"/>
    </location>
</feature>
<dbReference type="InterPro" id="IPR016024">
    <property type="entry name" value="ARM-type_fold"/>
</dbReference>
<keyword evidence="4" id="KW-1185">Reference proteome</keyword>
<feature type="compositionally biased region" description="Polar residues" evidence="2">
    <location>
        <begin position="146"/>
        <end position="161"/>
    </location>
</feature>
<evidence type="ECO:0000256" key="1">
    <source>
        <dbReference type="ARBA" id="ARBA00022737"/>
    </source>
</evidence>
<gene>
    <name evidence="3" type="ORF">HJC23_005483</name>
</gene>
<name>A0ABD3PGD9_9STRA</name>
<feature type="compositionally biased region" description="Polar residues" evidence="2">
    <location>
        <begin position="78"/>
        <end position="88"/>
    </location>
</feature>
<reference evidence="3 4" key="1">
    <citation type="journal article" date="2020" name="G3 (Bethesda)">
        <title>Improved Reference Genome for Cyclotella cryptica CCMP332, a Model for Cell Wall Morphogenesis, Salinity Adaptation, and Lipid Production in Diatoms (Bacillariophyta).</title>
        <authorList>
            <person name="Roberts W.R."/>
            <person name="Downey K.M."/>
            <person name="Ruck E.C."/>
            <person name="Traller J.C."/>
            <person name="Alverson A.J."/>
        </authorList>
    </citation>
    <scope>NUCLEOTIDE SEQUENCE [LARGE SCALE GENOMIC DNA]</scope>
    <source>
        <strain evidence="3 4">CCMP332</strain>
    </source>
</reference>
<proteinExistence type="predicted"/>
<evidence type="ECO:0000313" key="4">
    <source>
        <dbReference type="Proteomes" id="UP001516023"/>
    </source>
</evidence>
<protein>
    <recommendedName>
        <fullName evidence="5">PHD-type domain-containing protein</fullName>
    </recommendedName>
</protein>
<feature type="compositionally biased region" description="Polar residues" evidence="2">
    <location>
        <begin position="16"/>
        <end position="27"/>
    </location>
</feature>
<dbReference type="InterPro" id="IPR011989">
    <property type="entry name" value="ARM-like"/>
</dbReference>
<feature type="compositionally biased region" description="Basic and acidic residues" evidence="2">
    <location>
        <begin position="1"/>
        <end position="14"/>
    </location>
</feature>
<dbReference type="Proteomes" id="UP001516023">
    <property type="component" value="Unassembled WGS sequence"/>
</dbReference>
<sequence length="1049" mass="114814">MNGDTESFHQDDGHAVSNQEPIHSQTRFAEKSSAPSFDACSGDTDANDGNLSEAKENNGMSPTSRLLGEPFGGERDLNSATFGSTLSEVNGDDCSSDSASSSEDECESDDESVSDPHLSDYERLRLRNIRRNEARLAQLGLLVPGASSQHTSRQSVSQSAFSALRDTSGKKRGGRPSGGSVKKCTKTIEVTRILPRRRAKFSSRHDRFSCESTEKRARTKKSPVKQRPVYTRNNNADDDDDDDSIPPTPIQLSKIIKPQSHQKDFHEDKKFYLKQRRNRRGRPKRDEYVYVCEEVCQYCGGEWGNVIESVENGNGVGVESQATKEAKLIPIAIDLLDDDEAKLIRCKGCKEAFHPRCMMLDRKQGDKISNGSTNLKQVQPAGNETHAIANDSRESAKSAEEIPPVDYQTKAPISHVSAEDNVMDAITAKSANEGIDSEMTRDHLSTAEEEHTPMECHSLANEDSTYALSPKQDLVDVNNSNGEEPAGKNTMNNYFSFRHPKRCCKCEAMRKSTLEEGGSSGGKRTHDTTNDIGPPSKKRCTFQLEAFLGEKRVLCSVNPVPLLEAVVLEKTIACFITLARNKKRNNSGIDEEDMVTSRKAGVGKGIHKTKRWASASNLRDATTKKVVKIVSKAIISIDNADIQEASIIALRSYVDEYDSTAAVVRAGGLDVIFSAMSYHLKVPNIQVESIKTMTEIVWYCQSLGTELVERGCLDLTILAMECHGTHSDVQKLGCELFRALSYDLDCCNTMFKADVVTAVVASMARNPNELDALTEGSCFIQNMIVVSFDTVRILLKATGGDDIISVLINGIASYTSDGNCCFDFVVAACDVLANLALDKRGQSRIARRGGGAIFHELIKMNKDSPEVVQPAISTLYNLACGSSTVLKDLAKADCISSVIAVLNTSTRDPSIFATSLGFLKELAGVDNRTKREISSQGFISRVLDAIRRCPLLEVQLNAFSLLSSITPTGDKQLSMNTAKTILESMKNFPDEEAIQSGGCQILLQVTRALPQSRALKSLIRSGSGRQILSSVMKVFPQSCNSVAYKLLND</sequence>